<gene>
    <name evidence="1" type="ORF">QFC24_006584</name>
</gene>
<accession>A0ACC2X0M8</accession>
<proteinExistence type="predicted"/>
<evidence type="ECO:0000313" key="1">
    <source>
        <dbReference type="EMBL" id="KAJ9117125.1"/>
    </source>
</evidence>
<sequence>MSAPASSVYSNDDAHTIAPSEASLNRRWYTQIKQWTHQLPPDDQEEAVTLLERNVEQRTRRPRVANEDGEGTEVGTVAPGHSISRRASREYRQGQMSVEETERRPESQVLVAEKTEVMPSTSINKKDSTLHMESVKTIKNKQPERPVSTSVHQSSPSKAQGRQSTLIISAEETEDLHTPRPKRGRRPPTPFHPPSDLALSEVPEEEESLVGIEEALFAKGKRESGFERDAAAAATTSIAGQAEKVEGADSWCEKGTSGGPWKTRTSLIDLVFRKQYFSPNSRKQ</sequence>
<reference evidence="1" key="1">
    <citation type="submission" date="2023-04" db="EMBL/GenBank/DDBJ databases">
        <title>Draft Genome sequencing of Naganishia species isolated from polar environments using Oxford Nanopore Technology.</title>
        <authorList>
            <person name="Leo P."/>
            <person name="Venkateswaran K."/>
        </authorList>
    </citation>
    <scope>NUCLEOTIDE SEQUENCE</scope>
    <source>
        <strain evidence="1">DBVPG 5303</strain>
    </source>
</reference>
<organism evidence="1 2">
    <name type="scientific">Naganishia onofrii</name>
    <dbReference type="NCBI Taxonomy" id="1851511"/>
    <lineage>
        <taxon>Eukaryota</taxon>
        <taxon>Fungi</taxon>
        <taxon>Dikarya</taxon>
        <taxon>Basidiomycota</taxon>
        <taxon>Agaricomycotina</taxon>
        <taxon>Tremellomycetes</taxon>
        <taxon>Filobasidiales</taxon>
        <taxon>Filobasidiaceae</taxon>
        <taxon>Naganishia</taxon>
    </lineage>
</organism>
<keyword evidence="2" id="KW-1185">Reference proteome</keyword>
<dbReference type="EMBL" id="JASBWV010000033">
    <property type="protein sequence ID" value="KAJ9117125.1"/>
    <property type="molecule type" value="Genomic_DNA"/>
</dbReference>
<protein>
    <submittedName>
        <fullName evidence="1">Uncharacterized protein</fullName>
    </submittedName>
</protein>
<comment type="caution">
    <text evidence="1">The sequence shown here is derived from an EMBL/GenBank/DDBJ whole genome shotgun (WGS) entry which is preliminary data.</text>
</comment>
<dbReference type="Proteomes" id="UP001234202">
    <property type="component" value="Unassembled WGS sequence"/>
</dbReference>
<evidence type="ECO:0000313" key="2">
    <source>
        <dbReference type="Proteomes" id="UP001234202"/>
    </source>
</evidence>
<name>A0ACC2X0M8_9TREE</name>